<dbReference type="SUPFAM" id="SSF57850">
    <property type="entry name" value="RING/U-box"/>
    <property type="match status" value="1"/>
</dbReference>
<keyword evidence="6" id="KW-0862">Zinc</keyword>
<dbReference type="Pfam" id="PF26200">
    <property type="entry name" value="Rcat_RNF216"/>
    <property type="match status" value="1"/>
</dbReference>
<dbReference type="AlphaFoldDB" id="A0A0G4F4K9"/>
<dbReference type="InParanoid" id="A0A0G4F4K9"/>
<dbReference type="Proteomes" id="UP000041254">
    <property type="component" value="Unassembled WGS sequence"/>
</dbReference>
<evidence type="ECO:0000256" key="5">
    <source>
        <dbReference type="ARBA" id="ARBA00022786"/>
    </source>
</evidence>
<evidence type="ECO:0000256" key="3">
    <source>
        <dbReference type="ARBA" id="ARBA00022737"/>
    </source>
</evidence>
<keyword evidence="2" id="KW-0479">Metal-binding</keyword>
<dbReference type="OrthoDB" id="417859at2759"/>
<dbReference type="InterPro" id="IPR044066">
    <property type="entry name" value="TRIAD_supradom"/>
</dbReference>
<feature type="compositionally biased region" description="Low complexity" evidence="7">
    <location>
        <begin position="8"/>
        <end position="34"/>
    </location>
</feature>
<keyword evidence="10" id="KW-1185">Reference proteome</keyword>
<evidence type="ECO:0000313" key="9">
    <source>
        <dbReference type="EMBL" id="CEM06998.1"/>
    </source>
</evidence>
<evidence type="ECO:0000256" key="7">
    <source>
        <dbReference type="SAM" id="MobiDB-lite"/>
    </source>
</evidence>
<keyword evidence="4" id="KW-0863">Zinc-finger</keyword>
<dbReference type="VEuPathDB" id="CryptoDB:Vbra_4145"/>
<evidence type="ECO:0000256" key="2">
    <source>
        <dbReference type="ARBA" id="ARBA00022723"/>
    </source>
</evidence>
<keyword evidence="5" id="KW-0833">Ubl conjugation pathway</keyword>
<dbReference type="GO" id="GO:0004842">
    <property type="term" value="F:ubiquitin-protein transferase activity"/>
    <property type="evidence" value="ECO:0007669"/>
    <property type="project" value="InterPro"/>
</dbReference>
<reference evidence="9 10" key="1">
    <citation type="submission" date="2014-11" db="EMBL/GenBank/DDBJ databases">
        <authorList>
            <person name="Zhu J."/>
            <person name="Qi W."/>
            <person name="Song R."/>
        </authorList>
    </citation>
    <scope>NUCLEOTIDE SEQUENCE [LARGE SCALE GENOMIC DNA]</scope>
</reference>
<dbReference type="PROSITE" id="PS51873">
    <property type="entry name" value="TRIAD"/>
    <property type="match status" value="1"/>
</dbReference>
<feature type="region of interest" description="Disordered" evidence="7">
    <location>
        <begin position="112"/>
        <end position="140"/>
    </location>
</feature>
<dbReference type="Gene3D" id="1.20.120.1750">
    <property type="match status" value="1"/>
</dbReference>
<dbReference type="InterPro" id="IPR031127">
    <property type="entry name" value="E3_UB_ligase_RBR"/>
</dbReference>
<keyword evidence="3" id="KW-0677">Repeat</keyword>
<dbReference type="STRING" id="1169540.A0A0G4F4K9"/>
<evidence type="ECO:0000259" key="8">
    <source>
        <dbReference type="PROSITE" id="PS51873"/>
    </source>
</evidence>
<dbReference type="GO" id="GO:0016567">
    <property type="term" value="P:protein ubiquitination"/>
    <property type="evidence" value="ECO:0007669"/>
    <property type="project" value="InterPro"/>
</dbReference>
<sequence length="439" mass="48563">MSVIRSFSSSPASEQQAQQAGATRSISSPSASGSQPQEQRWWQRVLFGCSSVTLPHDRFEEAAVITRVTPAIESILDQQVDEDWEIVDLAVPAAAAVADDGIITRDGGVAGFGEVESSHSTTPVRREKSGRKEGTSSADEEGATLLLPAIVMTSGDGEECPICGEERGELVWFGCCERVSGDVAYRACHECLERHIEVQLKDLFFLPKLKCICGQSNGLSFLAVKPYISKDLQARIHELARRALTFRCACDETDSLYHESGGNTDRRREVMRKVGRAVRALGEGESNKLKQAAWKYQAYATGARECLNEVIGLYESADVADEGSEGAKRLIEAIEEPERKVSLHLRFLATWPRFETECCEDIFCWRCQMAHGDTDECDAMYDEDNFQRLFQQEMSIEPKHCPECGIAVLRSEGCNQMTCVCGASFCYVCLTTKGDCHCD</sequence>
<evidence type="ECO:0000313" key="10">
    <source>
        <dbReference type="Proteomes" id="UP000041254"/>
    </source>
</evidence>
<evidence type="ECO:0000256" key="4">
    <source>
        <dbReference type="ARBA" id="ARBA00022771"/>
    </source>
</evidence>
<feature type="compositionally biased region" description="Basic and acidic residues" evidence="7">
    <location>
        <begin position="124"/>
        <end position="134"/>
    </location>
</feature>
<feature type="domain" description="RING-type" evidence="8">
    <location>
        <begin position="156"/>
        <end position="439"/>
    </location>
</feature>
<feature type="region of interest" description="Disordered" evidence="7">
    <location>
        <begin position="1"/>
        <end position="37"/>
    </location>
</feature>
<dbReference type="EMBL" id="CDMY01000374">
    <property type="protein sequence ID" value="CEM06998.1"/>
    <property type="molecule type" value="Genomic_DNA"/>
</dbReference>
<evidence type="ECO:0000256" key="1">
    <source>
        <dbReference type="ARBA" id="ARBA00022679"/>
    </source>
</evidence>
<gene>
    <name evidence="9" type="ORF">Vbra_4145</name>
</gene>
<protein>
    <recommendedName>
        <fullName evidence="8">RING-type domain-containing protein</fullName>
    </recommendedName>
</protein>
<organism evidence="9 10">
    <name type="scientific">Vitrella brassicaformis (strain CCMP3155)</name>
    <dbReference type="NCBI Taxonomy" id="1169540"/>
    <lineage>
        <taxon>Eukaryota</taxon>
        <taxon>Sar</taxon>
        <taxon>Alveolata</taxon>
        <taxon>Colpodellida</taxon>
        <taxon>Vitrellaceae</taxon>
        <taxon>Vitrella</taxon>
    </lineage>
</organism>
<dbReference type="GO" id="GO:0008270">
    <property type="term" value="F:zinc ion binding"/>
    <property type="evidence" value="ECO:0007669"/>
    <property type="project" value="UniProtKB-KW"/>
</dbReference>
<dbReference type="PANTHER" id="PTHR11685">
    <property type="entry name" value="RBR FAMILY RING FINGER AND IBR DOMAIN-CONTAINING"/>
    <property type="match status" value="1"/>
</dbReference>
<evidence type="ECO:0000256" key="6">
    <source>
        <dbReference type="ARBA" id="ARBA00022833"/>
    </source>
</evidence>
<keyword evidence="1" id="KW-0808">Transferase</keyword>
<proteinExistence type="predicted"/>
<dbReference type="CDD" id="cd22584">
    <property type="entry name" value="Rcat_RBR_unk"/>
    <property type="match status" value="1"/>
</dbReference>
<name>A0A0G4F4K9_VITBC</name>
<accession>A0A0G4F4K9</accession>